<name>A0A9P6D3G4_9AGAR</name>
<feature type="domain" description="FAD-binding PCMH-type" evidence="6">
    <location>
        <begin position="35"/>
        <end position="207"/>
    </location>
</feature>
<dbReference type="Gene3D" id="3.30.465.10">
    <property type="match status" value="1"/>
</dbReference>
<accession>A0A9P6D3G4</accession>
<evidence type="ECO:0000256" key="4">
    <source>
        <dbReference type="ARBA" id="ARBA00022827"/>
    </source>
</evidence>
<dbReference type="Proteomes" id="UP000807469">
    <property type="component" value="Unassembled WGS sequence"/>
</dbReference>
<comment type="cofactor">
    <cofactor evidence="1">
        <name>FAD</name>
        <dbReference type="ChEBI" id="CHEBI:57692"/>
    </cofactor>
</comment>
<gene>
    <name evidence="7" type="ORF">BDN70DRAFT_875004</name>
</gene>
<dbReference type="InterPro" id="IPR036318">
    <property type="entry name" value="FAD-bd_PCMH-like_sf"/>
</dbReference>
<dbReference type="InterPro" id="IPR016166">
    <property type="entry name" value="FAD-bd_PCMH"/>
</dbReference>
<reference evidence="7" key="1">
    <citation type="submission" date="2020-11" db="EMBL/GenBank/DDBJ databases">
        <authorList>
            <consortium name="DOE Joint Genome Institute"/>
            <person name="Ahrendt S."/>
            <person name="Riley R."/>
            <person name="Andreopoulos W."/>
            <person name="Labutti K."/>
            <person name="Pangilinan J."/>
            <person name="Ruiz-Duenas F.J."/>
            <person name="Barrasa J.M."/>
            <person name="Sanchez-Garcia M."/>
            <person name="Camarero S."/>
            <person name="Miyauchi S."/>
            <person name="Serrano A."/>
            <person name="Linde D."/>
            <person name="Babiker R."/>
            <person name="Drula E."/>
            <person name="Ayuso-Fernandez I."/>
            <person name="Pacheco R."/>
            <person name="Padilla G."/>
            <person name="Ferreira P."/>
            <person name="Barriuso J."/>
            <person name="Kellner H."/>
            <person name="Castanera R."/>
            <person name="Alfaro M."/>
            <person name="Ramirez L."/>
            <person name="Pisabarro A.G."/>
            <person name="Kuo A."/>
            <person name="Tritt A."/>
            <person name="Lipzen A."/>
            <person name="He G."/>
            <person name="Yan M."/>
            <person name="Ng V."/>
            <person name="Cullen D."/>
            <person name="Martin F."/>
            <person name="Rosso M.-N."/>
            <person name="Henrissat B."/>
            <person name="Hibbett D."/>
            <person name="Martinez A.T."/>
            <person name="Grigoriev I.V."/>
        </authorList>
    </citation>
    <scope>NUCLEOTIDE SEQUENCE</scope>
    <source>
        <strain evidence="7">CIRM-BRFM 674</strain>
    </source>
</reference>
<proteinExistence type="inferred from homology"/>
<evidence type="ECO:0000256" key="3">
    <source>
        <dbReference type="ARBA" id="ARBA00022630"/>
    </source>
</evidence>
<sequence length="466" mass="50497">MAPFDTSPLVQEFKGDVVTPEHPGYKEAIARWAANAERNAKVVAFVKDSQDVAAAIKFARANGLPIAVRGGGHNVSGASSVDDGLVIDLSRFLNKVTVDPLKKLAYVGGGAIWEAVDMEGIKHGLATVAGTVNHTGVGGLVLGGGYGWLTGAHGLAADNVVQATVVTADGSVLTASKEENEDLYFGIRGAGGNFGVVTEFVFQLYPQRPTVYAGMLVFAPPALEKLLEVTRKWWDNVGQNEGMLQVTTVAPDGKPAIVLFVFYNGSEAEGREKYKAFFDVGPVADLTKEIPYGELNGLQNPMAGHGKSVYWKGVANKHMDYMSIKKAHEKVIEAVGTSKFQAAILYEYFPLNNVNAVPRNATAFRREMVNNVLINLTWDRSGQDHTEEARKISHDIADIILSPQSDMTKSEILGYGNYDPEASEISSSAVDKVKIAFGENYPKLQAIKKRYDPENIFNKWFAIVPA</sequence>
<keyword evidence="4" id="KW-0274">FAD</keyword>
<evidence type="ECO:0000256" key="2">
    <source>
        <dbReference type="ARBA" id="ARBA00005466"/>
    </source>
</evidence>
<dbReference type="PROSITE" id="PS51387">
    <property type="entry name" value="FAD_PCMH"/>
    <property type="match status" value="1"/>
</dbReference>
<dbReference type="GO" id="GO:0016491">
    <property type="term" value="F:oxidoreductase activity"/>
    <property type="evidence" value="ECO:0007669"/>
    <property type="project" value="UniProtKB-KW"/>
</dbReference>
<dbReference type="Pfam" id="PF01565">
    <property type="entry name" value="FAD_binding_4"/>
    <property type="match status" value="1"/>
</dbReference>
<protein>
    <submittedName>
        <fullName evidence="7">FAD binding domain-containing protein</fullName>
    </submittedName>
</protein>
<dbReference type="InterPro" id="IPR050416">
    <property type="entry name" value="FAD-linked_Oxidoreductase"/>
</dbReference>
<evidence type="ECO:0000259" key="6">
    <source>
        <dbReference type="PROSITE" id="PS51387"/>
    </source>
</evidence>
<keyword evidence="3" id="KW-0285">Flavoprotein</keyword>
<dbReference type="Pfam" id="PF08031">
    <property type="entry name" value="BBE"/>
    <property type="match status" value="1"/>
</dbReference>
<keyword evidence="5" id="KW-0560">Oxidoreductase</keyword>
<organism evidence="7 8">
    <name type="scientific">Pholiota conissans</name>
    <dbReference type="NCBI Taxonomy" id="109636"/>
    <lineage>
        <taxon>Eukaryota</taxon>
        <taxon>Fungi</taxon>
        <taxon>Dikarya</taxon>
        <taxon>Basidiomycota</taxon>
        <taxon>Agaricomycotina</taxon>
        <taxon>Agaricomycetes</taxon>
        <taxon>Agaricomycetidae</taxon>
        <taxon>Agaricales</taxon>
        <taxon>Agaricineae</taxon>
        <taxon>Strophariaceae</taxon>
        <taxon>Pholiota</taxon>
    </lineage>
</organism>
<dbReference type="SUPFAM" id="SSF56176">
    <property type="entry name" value="FAD-binding/transporter-associated domain-like"/>
    <property type="match status" value="1"/>
</dbReference>
<dbReference type="InterPro" id="IPR016167">
    <property type="entry name" value="FAD-bd_PCMH_sub1"/>
</dbReference>
<dbReference type="Gene3D" id="3.40.462.20">
    <property type="match status" value="1"/>
</dbReference>
<dbReference type="EMBL" id="MU155165">
    <property type="protein sequence ID" value="KAF9482454.1"/>
    <property type="molecule type" value="Genomic_DNA"/>
</dbReference>
<dbReference type="Gene3D" id="3.30.43.10">
    <property type="entry name" value="Uridine Diphospho-n-acetylenolpyruvylglucosamine Reductase, domain 2"/>
    <property type="match status" value="1"/>
</dbReference>
<dbReference type="GO" id="GO:0071949">
    <property type="term" value="F:FAD binding"/>
    <property type="evidence" value="ECO:0007669"/>
    <property type="project" value="InterPro"/>
</dbReference>
<evidence type="ECO:0000313" key="7">
    <source>
        <dbReference type="EMBL" id="KAF9482454.1"/>
    </source>
</evidence>
<dbReference type="AlphaFoldDB" id="A0A9P6D3G4"/>
<comment type="similarity">
    <text evidence="2">Belongs to the oxygen-dependent FAD-linked oxidoreductase family.</text>
</comment>
<dbReference type="PANTHER" id="PTHR42973:SF39">
    <property type="entry name" value="FAD-BINDING PCMH-TYPE DOMAIN-CONTAINING PROTEIN"/>
    <property type="match status" value="1"/>
</dbReference>
<dbReference type="InterPro" id="IPR006094">
    <property type="entry name" value="Oxid_FAD_bind_N"/>
</dbReference>
<evidence type="ECO:0000256" key="5">
    <source>
        <dbReference type="ARBA" id="ARBA00023002"/>
    </source>
</evidence>
<dbReference type="OrthoDB" id="415825at2759"/>
<keyword evidence="8" id="KW-1185">Reference proteome</keyword>
<dbReference type="PANTHER" id="PTHR42973">
    <property type="entry name" value="BINDING OXIDOREDUCTASE, PUTATIVE (AFU_ORTHOLOGUE AFUA_1G17690)-RELATED"/>
    <property type="match status" value="1"/>
</dbReference>
<comment type="caution">
    <text evidence="7">The sequence shown here is derived from an EMBL/GenBank/DDBJ whole genome shotgun (WGS) entry which is preliminary data.</text>
</comment>
<evidence type="ECO:0000256" key="1">
    <source>
        <dbReference type="ARBA" id="ARBA00001974"/>
    </source>
</evidence>
<evidence type="ECO:0000313" key="8">
    <source>
        <dbReference type="Proteomes" id="UP000807469"/>
    </source>
</evidence>
<dbReference type="InterPro" id="IPR012951">
    <property type="entry name" value="BBE"/>
</dbReference>
<dbReference type="InterPro" id="IPR016169">
    <property type="entry name" value="FAD-bd_PCMH_sub2"/>
</dbReference>